<dbReference type="EMBL" id="CP020442">
    <property type="protein sequence ID" value="ARC36500.1"/>
    <property type="molecule type" value="Genomic_DNA"/>
</dbReference>
<dbReference type="Proteomes" id="UP000229314">
    <property type="component" value="Chromosome"/>
</dbReference>
<keyword evidence="1" id="KW-0732">Signal</keyword>
<dbReference type="Proteomes" id="UP000191257">
    <property type="component" value="Chromosome"/>
</dbReference>
<dbReference type="EMBL" id="CP031078">
    <property type="protein sequence ID" value="AYF02426.1"/>
    <property type="molecule type" value="Genomic_DNA"/>
</dbReference>
<gene>
    <name evidence="2" type="ORF">A6J80_09010</name>
    <name evidence="5" type="ORF">FOB51_21475</name>
    <name evidence="4" type="ORF">PY32053_02838</name>
    <name evidence="3" type="ORF">PYTT13_04485</name>
</gene>
<dbReference type="eggNOG" id="ENOG50317R4">
    <property type="taxonomic scope" value="Bacteria"/>
</dbReference>
<dbReference type="KEGG" id="pye:A6J80_09010"/>
<reference evidence="2" key="3">
    <citation type="submission" date="2017-12" db="EMBL/GenBank/DDBJ databases">
        <title>FDA dAtabase for Regulatory Grade micrObial Sequences (FDA-ARGOS): Supporting development and validation of Infectious Disease Dx tests.</title>
        <authorList>
            <person name="Campos J."/>
            <person name="Goldberg B."/>
            <person name="Tallon L."/>
            <person name="Sadzewicz L."/>
            <person name="Sengamalay N."/>
            <person name="Ott S."/>
            <person name="Godinez A."/>
            <person name="Nagaraj S."/>
            <person name="Vyas G."/>
            <person name="Aluvathingal J."/>
            <person name="Nadendla S."/>
            <person name="Geyer C."/>
            <person name="Nandy P."/>
            <person name="Hobson J."/>
            <person name="Sichtig H."/>
        </authorList>
    </citation>
    <scope>NUCLEOTIDE SEQUENCE</scope>
    <source>
        <strain evidence="2">FDAARGOS_252</strain>
    </source>
</reference>
<evidence type="ECO:0000313" key="2">
    <source>
        <dbReference type="EMBL" id="ARC36500.1"/>
    </source>
</evidence>
<reference evidence="4" key="4">
    <citation type="journal article" date="2018" name="Front. Microbiol.">
        <title>Genome Structure of the Opportunistic Pathogen Paracoccus yeei (Alphaproteobacteria) and Identification of Putative Virulence Factors.</title>
        <authorList>
            <person name="Lasek R."/>
            <person name="Szuplewska M."/>
            <person name="Mitura M."/>
            <person name="Decewicz P."/>
            <person name="Chmielowska C."/>
            <person name="Pawlot A."/>
            <person name="Sentkowska D."/>
            <person name="Czarnecki J."/>
            <person name="Bartosik D."/>
        </authorList>
    </citation>
    <scope>NUCLEOTIDE SEQUENCE</scope>
    <source>
        <strain evidence="4">CCUG 32053</strain>
    </source>
</reference>
<dbReference type="Proteomes" id="UP000324507">
    <property type="component" value="Chromosome"/>
</dbReference>
<dbReference type="Proteomes" id="UP000272010">
    <property type="component" value="Chromosome"/>
</dbReference>
<evidence type="ECO:0000313" key="8">
    <source>
        <dbReference type="Proteomes" id="UP000272010"/>
    </source>
</evidence>
<reference evidence="6" key="1">
    <citation type="submission" date="2017-03" db="EMBL/GenBank/DDBJ databases">
        <title>FDA dAtabase for Regulatory Grade micrObial Sequences (FDA-ARGOS): Supporting development and validation of Infectious Disease Dx tests.</title>
        <authorList>
            <person name="Minogue T."/>
            <person name="Wolcott M."/>
            <person name="Wasieloski L."/>
            <person name="Aguilar W."/>
            <person name="Moore D."/>
            <person name="Tallon L."/>
            <person name="Sadzewicz L."/>
            <person name="Sengamalay N."/>
            <person name="Ott S."/>
            <person name="Godinez A."/>
            <person name="Nagaraj S."/>
            <person name="Nadendla S."/>
            <person name="Geyer C."/>
            <person name="Sichtig H."/>
        </authorList>
    </citation>
    <scope>NUCLEOTIDE SEQUENCE [LARGE SCALE GENOMIC DNA]</scope>
    <source>
        <strain evidence="6">FDAARGOS_252</strain>
    </source>
</reference>
<evidence type="ECO:0000313" key="9">
    <source>
        <dbReference type="Proteomes" id="UP000324507"/>
    </source>
</evidence>
<reference evidence="3 7" key="2">
    <citation type="submission" date="2017-10" db="EMBL/GenBank/DDBJ databases">
        <title>Complete genome sequence of Paracoccus yeei TT13 isolated from human skin.</title>
        <authorList>
            <person name="Lee K."/>
            <person name="Lim J.Y."/>
            <person name="Hwang I."/>
        </authorList>
    </citation>
    <scope>NUCLEOTIDE SEQUENCE [LARGE SCALE GENOMIC DNA]</scope>
    <source>
        <strain evidence="3 7">TT13</strain>
    </source>
</reference>
<sequence>MIWPLLLTAAVAGTPAPASADALIAQATEAMLAGEAMPADMEARMRDLPPAERLRVLVFLRRAGLFSGPEWPIDRVLAPAGQEKAP</sequence>
<evidence type="ECO:0000313" key="3">
    <source>
        <dbReference type="EMBL" id="ATQ55129.1"/>
    </source>
</evidence>
<feature type="chain" id="PRO_5014546773" evidence="1">
    <location>
        <begin position="21"/>
        <end position="86"/>
    </location>
</feature>
<dbReference type="OrthoDB" id="7775120at2"/>
<evidence type="ECO:0000313" key="5">
    <source>
        <dbReference type="EMBL" id="QEU10355.1"/>
    </source>
</evidence>
<accession>A0A1V0GRS4</accession>
<feature type="signal peptide" evidence="1">
    <location>
        <begin position="1"/>
        <end position="20"/>
    </location>
</feature>
<name>A0A1V0GRS4_9RHOB</name>
<reference evidence="5 9" key="6">
    <citation type="submission" date="2019-09" db="EMBL/GenBank/DDBJ databases">
        <title>FDA dAtabase for Regulatory Grade micrObial Sequences (FDA-ARGOS): Supporting development and validation of Infectious Disease Dx tests.</title>
        <authorList>
            <person name="Sciortino C."/>
            <person name="Tallon L."/>
            <person name="Sadzewicz L."/>
            <person name="Vavikolanu K."/>
            <person name="Mehta A."/>
            <person name="Aluvathingal J."/>
            <person name="Nadendla S."/>
            <person name="Nandy P."/>
            <person name="Geyer C."/>
            <person name="Yan Y."/>
            <person name="Sichtig H."/>
        </authorList>
    </citation>
    <scope>NUCLEOTIDE SEQUENCE [LARGE SCALE GENOMIC DNA]</scope>
    <source>
        <strain evidence="5 9">FDAARGOS_643</strain>
    </source>
</reference>
<evidence type="ECO:0000313" key="7">
    <source>
        <dbReference type="Proteomes" id="UP000229314"/>
    </source>
</evidence>
<dbReference type="EMBL" id="CP044081">
    <property type="protein sequence ID" value="QEU10355.1"/>
    <property type="molecule type" value="Genomic_DNA"/>
</dbReference>
<evidence type="ECO:0000256" key="1">
    <source>
        <dbReference type="SAM" id="SignalP"/>
    </source>
</evidence>
<dbReference type="EMBL" id="CP024422">
    <property type="protein sequence ID" value="ATQ55129.1"/>
    <property type="molecule type" value="Genomic_DNA"/>
</dbReference>
<dbReference type="RefSeq" id="WP_028720704.1">
    <property type="nucleotide sequence ID" value="NZ_CAJGAB010000004.1"/>
</dbReference>
<dbReference type="STRING" id="147645.A6J80_09010"/>
<keyword evidence="6" id="KW-1185">Reference proteome</keyword>
<organism evidence="2 6">
    <name type="scientific">Paracoccus yeei</name>
    <dbReference type="NCBI Taxonomy" id="147645"/>
    <lineage>
        <taxon>Bacteria</taxon>
        <taxon>Pseudomonadati</taxon>
        <taxon>Pseudomonadota</taxon>
        <taxon>Alphaproteobacteria</taxon>
        <taxon>Rhodobacterales</taxon>
        <taxon>Paracoccaceae</taxon>
        <taxon>Paracoccus</taxon>
    </lineage>
</organism>
<evidence type="ECO:0000313" key="6">
    <source>
        <dbReference type="Proteomes" id="UP000191257"/>
    </source>
</evidence>
<proteinExistence type="predicted"/>
<reference evidence="8" key="5">
    <citation type="submission" date="2018-07" db="EMBL/GenBank/DDBJ databases">
        <title>Genome Structure of the Opportunistic Pathogen Paracoccus yeei (Alphaproteobacteria) and Identification of Putative Virulence Factors.</title>
        <authorList>
            <person name="Lasek R."/>
            <person name="Szuplewska M."/>
            <person name="Mitura M."/>
            <person name="Decewicz P."/>
            <person name="Chmielowska C."/>
            <person name="Pawlot A."/>
            <person name="Sentkowska D."/>
            <person name="Czarnecki J."/>
            <person name="Bartosik D."/>
        </authorList>
    </citation>
    <scope>NUCLEOTIDE SEQUENCE [LARGE SCALE GENOMIC DNA]</scope>
    <source>
        <strain evidence="8">CCUG 32053</strain>
    </source>
</reference>
<dbReference type="AlphaFoldDB" id="A0A1V0GRS4"/>
<protein>
    <submittedName>
        <fullName evidence="2">Uncharacterized protein</fullName>
    </submittedName>
</protein>
<evidence type="ECO:0000313" key="4">
    <source>
        <dbReference type="EMBL" id="AYF02426.1"/>
    </source>
</evidence>
<dbReference type="GeneID" id="78896931"/>